<dbReference type="InterPro" id="IPR027417">
    <property type="entry name" value="P-loop_NTPase"/>
</dbReference>
<dbReference type="AlphaFoldDB" id="A0A1I4Q2K8"/>
<dbReference type="PANTHER" id="PTHR43883:SF1">
    <property type="entry name" value="GLUCONOKINASE"/>
    <property type="match status" value="1"/>
</dbReference>
<reference evidence="1 2" key="1">
    <citation type="submission" date="2016-10" db="EMBL/GenBank/DDBJ databases">
        <authorList>
            <person name="de Groot N.N."/>
        </authorList>
    </citation>
    <scope>NUCLEOTIDE SEQUENCE [LARGE SCALE GENOMIC DNA]</scope>
    <source>
        <strain evidence="1 2">Nm146</strain>
    </source>
</reference>
<accession>A0A1I4Q2K8</accession>
<dbReference type="RefSeq" id="WP_090668660.1">
    <property type="nucleotide sequence ID" value="NZ_FOUF01000013.1"/>
</dbReference>
<dbReference type="SUPFAM" id="SSF52540">
    <property type="entry name" value="P-loop containing nucleoside triphosphate hydrolases"/>
    <property type="match status" value="1"/>
</dbReference>
<dbReference type="EMBL" id="FOUF01000013">
    <property type="protein sequence ID" value="SFM33890.1"/>
    <property type="molecule type" value="Genomic_DNA"/>
</dbReference>
<protein>
    <recommendedName>
        <fullName evidence="3">Aminoglycoside phosphotransferase domain-containing protein</fullName>
    </recommendedName>
</protein>
<proteinExistence type="predicted"/>
<organism evidence="1 2">
    <name type="scientific">Nitrosomonas nitrosa</name>
    <dbReference type="NCBI Taxonomy" id="52442"/>
    <lineage>
        <taxon>Bacteria</taxon>
        <taxon>Pseudomonadati</taxon>
        <taxon>Pseudomonadota</taxon>
        <taxon>Betaproteobacteria</taxon>
        <taxon>Nitrosomonadales</taxon>
        <taxon>Nitrosomonadaceae</taxon>
        <taxon>Nitrosomonas</taxon>
    </lineage>
</organism>
<dbReference type="InterPro" id="IPR011009">
    <property type="entry name" value="Kinase-like_dom_sf"/>
</dbReference>
<evidence type="ECO:0000313" key="2">
    <source>
        <dbReference type="Proteomes" id="UP000199561"/>
    </source>
</evidence>
<dbReference type="SUPFAM" id="SSF56112">
    <property type="entry name" value="Protein kinase-like (PK-like)"/>
    <property type="match status" value="1"/>
</dbReference>
<dbReference type="Gene3D" id="3.40.50.300">
    <property type="entry name" value="P-loop containing nucleotide triphosphate hydrolases"/>
    <property type="match status" value="1"/>
</dbReference>
<name>A0A1I4Q2K8_9PROT</name>
<dbReference type="Pfam" id="PF13671">
    <property type="entry name" value="AAA_33"/>
    <property type="match status" value="1"/>
</dbReference>
<evidence type="ECO:0008006" key="3">
    <source>
        <dbReference type="Google" id="ProtNLM"/>
    </source>
</evidence>
<keyword evidence="2" id="KW-1185">Reference proteome</keyword>
<dbReference type="PANTHER" id="PTHR43883">
    <property type="entry name" value="SLR0207 PROTEIN"/>
    <property type="match status" value="1"/>
</dbReference>
<dbReference type="Proteomes" id="UP000199561">
    <property type="component" value="Unassembled WGS sequence"/>
</dbReference>
<dbReference type="STRING" id="52442.SAMN05421880_11366"/>
<gene>
    <name evidence="1" type="ORF">SAMN05421880_11366</name>
</gene>
<sequence>MIKPDVDLAEIQQKCLIEGLRDPTRYPHPVKNIQHVETHISHLLLTGEFAYKFKKPLNLGFLDFSALEKRRFYCEEELRLNRRLAPDVYLEVVSINGEVSSPSLNGAGPVLDYAVKMRQFDPESTLDRLEEQAGLLLRHVDMIADKLADFHSRIPLVPDELPWGKAETLLQPVTQNFEQMATLVDGDDEMIALLTGLRHWSEAEHTRLATDFECRRAQGFVRECHGDLHLGNMAWHGETLLIFDCIEFNPALRWIDVISEVAFCYMDLLHRNHDDLACRFLNNYLSRTGDYAGVKLLRYYVVYRAMVRAKVAFIRANQSDLSPSSVAQERQQGIGYLHLAKRFCQPEKVKLVITHGLSGSGKTTFGQQLIMQLGLVMLRSDIERKRLAGLDALARSGSTLEGGIYTRDFSRSTYQYLGELTGVLLNAGWSVLVDATFIAHWQRSLFQQIAVRCGAAFYILDFSVPESVLRQRVQARSTAGRDASEADMAVLEQQLKTQEPLLPDELSFVVEAMTLQSVVAQLKTVDDYPSESKA</sequence>
<dbReference type="InterPro" id="IPR052732">
    <property type="entry name" value="Cell-binding_unc_protein"/>
</dbReference>
<evidence type="ECO:0000313" key="1">
    <source>
        <dbReference type="EMBL" id="SFM33890.1"/>
    </source>
</evidence>